<dbReference type="PROSITE" id="PS50127">
    <property type="entry name" value="UBC_2"/>
    <property type="match status" value="1"/>
</dbReference>
<gene>
    <name evidence="3" type="primary">Ube2t</name>
    <name evidence="3" type="ORF">GTO93_0001833</name>
</gene>
<evidence type="ECO:0000313" key="3">
    <source>
        <dbReference type="EMBL" id="MBN3284626.1"/>
    </source>
</evidence>
<proteinExistence type="predicted"/>
<feature type="non-terminal residue" evidence="3">
    <location>
        <position position="1"/>
    </location>
</feature>
<evidence type="ECO:0000259" key="2">
    <source>
        <dbReference type="PROSITE" id="PS50127"/>
    </source>
</evidence>
<organism evidence="3 4">
    <name type="scientific">Polyodon spathula</name>
    <name type="common">North American paddlefish</name>
    <name type="synonym">Squalus spathula</name>
    <dbReference type="NCBI Taxonomy" id="7913"/>
    <lineage>
        <taxon>Eukaryota</taxon>
        <taxon>Metazoa</taxon>
        <taxon>Chordata</taxon>
        <taxon>Craniata</taxon>
        <taxon>Vertebrata</taxon>
        <taxon>Euteleostomi</taxon>
        <taxon>Actinopterygii</taxon>
        <taxon>Chondrostei</taxon>
        <taxon>Acipenseriformes</taxon>
        <taxon>Polyodontidae</taxon>
        <taxon>Polyodon</taxon>
    </lineage>
</organism>
<name>A0ABS2YD32_POLSP</name>
<dbReference type="InterPro" id="IPR000608">
    <property type="entry name" value="UBC"/>
</dbReference>
<sequence length="240" mass="26723">MKIPYCKGVGSIFQSLLKALLHLGRIHFSRGVEEGMHSYSYTLCSDELCDAQHSLPTSLDIAQLTATTPALTREQQRRTHCPPNRVPSADRFFSRCRPTTQPPQSCSVGGQRRSGKLTGKPAGALPAARLQGSLVGDSKRLDSEETAKGAWRPSLNISTVLTSIQLLMAEPNPDDPLMADISSEYKYNKPVYLEKARQWTEKHAIQRKQVSRTCSTVSDHWNTLRQSFQTHGAVVLHRQL</sequence>
<dbReference type="Pfam" id="PF00179">
    <property type="entry name" value="UQ_con"/>
    <property type="match status" value="1"/>
</dbReference>
<feature type="domain" description="UBC core" evidence="2">
    <location>
        <begin position="151"/>
        <end position="205"/>
    </location>
</feature>
<dbReference type="Gene3D" id="3.10.110.10">
    <property type="entry name" value="Ubiquitin Conjugating Enzyme"/>
    <property type="match status" value="1"/>
</dbReference>
<dbReference type="Proteomes" id="UP001166093">
    <property type="component" value="Unassembled WGS sequence"/>
</dbReference>
<dbReference type="InterPro" id="IPR016135">
    <property type="entry name" value="UBQ-conjugating_enzyme/RWD"/>
</dbReference>
<feature type="non-terminal residue" evidence="3">
    <location>
        <position position="240"/>
    </location>
</feature>
<keyword evidence="4" id="KW-1185">Reference proteome</keyword>
<evidence type="ECO:0000313" key="4">
    <source>
        <dbReference type="Proteomes" id="UP001166093"/>
    </source>
</evidence>
<comment type="caution">
    <text evidence="3">The sequence shown here is derived from an EMBL/GenBank/DDBJ whole genome shotgun (WGS) entry which is preliminary data.</text>
</comment>
<dbReference type="EMBL" id="JAAWVQ010138306">
    <property type="protein sequence ID" value="MBN3284626.1"/>
    <property type="molecule type" value="Genomic_DNA"/>
</dbReference>
<accession>A0ABS2YD32</accession>
<reference evidence="3" key="1">
    <citation type="journal article" date="2021" name="Cell">
        <title>Tracing the genetic footprints of vertebrate landing in non-teleost ray-finned fishes.</title>
        <authorList>
            <person name="Bi X."/>
            <person name="Wang K."/>
            <person name="Yang L."/>
            <person name="Pan H."/>
            <person name="Jiang H."/>
            <person name="Wei Q."/>
            <person name="Fang M."/>
            <person name="Yu H."/>
            <person name="Zhu C."/>
            <person name="Cai Y."/>
            <person name="He Y."/>
            <person name="Gan X."/>
            <person name="Zeng H."/>
            <person name="Yu D."/>
            <person name="Zhu Y."/>
            <person name="Jiang H."/>
            <person name="Qiu Q."/>
            <person name="Yang H."/>
            <person name="Zhang Y.E."/>
            <person name="Wang W."/>
            <person name="Zhu M."/>
            <person name="He S."/>
            <person name="Zhang G."/>
        </authorList>
    </citation>
    <scope>NUCLEOTIDE SEQUENCE</scope>
    <source>
        <strain evidence="3">Pddl_001</strain>
    </source>
</reference>
<feature type="region of interest" description="Disordered" evidence="1">
    <location>
        <begin position="97"/>
        <end position="123"/>
    </location>
</feature>
<dbReference type="SUPFAM" id="SSF54495">
    <property type="entry name" value="UBC-like"/>
    <property type="match status" value="1"/>
</dbReference>
<evidence type="ECO:0000256" key="1">
    <source>
        <dbReference type="SAM" id="MobiDB-lite"/>
    </source>
</evidence>
<protein>
    <submittedName>
        <fullName evidence="3">UBE2T enzyme</fullName>
    </submittedName>
</protein>
<feature type="compositionally biased region" description="Polar residues" evidence="1">
    <location>
        <begin position="97"/>
        <end position="108"/>
    </location>
</feature>